<dbReference type="PATRIC" id="fig|1301098.3.peg.1220"/>
<reference evidence="7 8" key="1">
    <citation type="submission" date="2013-03" db="EMBL/GenBank/DDBJ databases">
        <authorList>
            <person name="Linke B."/>
        </authorList>
    </citation>
    <scope>NUCLEOTIDE SEQUENCE [LARGE SCALE GENOMIC DNA]</scope>
    <source>
        <strain evidence="7 8">B13</strain>
    </source>
</reference>
<dbReference type="OrthoDB" id="9804822at2"/>
<comment type="subcellular location">
    <subcellularLocation>
        <location evidence="1">Cell membrane</location>
        <topology evidence="1">Multi-pass membrane protein</topology>
    </subcellularLocation>
</comment>
<sequence length="208" mass="21838">MSIAWALFLPACFALNMAPGPNNLLSLNNAARFGLARASLAGLGRLLAFAGMLTLAASGLALVLQASAWLFLAIKLGGAAYLLWLAVQLWRAPSGQLVAGNAGQASGNLWRMARQEFWVAAGNPKAILIFTAFLPQFVDPRQPVGAQFAQLGTAFLLLEWLAIALYGLAGVRLGKLLAGARARRLFNRGCAALLGSAGLGLLLSRRPA</sequence>
<evidence type="ECO:0008006" key="9">
    <source>
        <dbReference type="Google" id="ProtNLM"/>
    </source>
</evidence>
<feature type="transmembrane region" description="Helical" evidence="6">
    <location>
        <begin position="69"/>
        <end position="87"/>
    </location>
</feature>
<dbReference type="InterPro" id="IPR001123">
    <property type="entry name" value="LeuE-type"/>
</dbReference>
<dbReference type="STRING" id="1301098.PKB_1212"/>
<evidence type="ECO:0000313" key="8">
    <source>
        <dbReference type="Proteomes" id="UP000025241"/>
    </source>
</evidence>
<dbReference type="EMBL" id="HG322950">
    <property type="protein sequence ID" value="CDF82577.1"/>
    <property type="molecule type" value="Genomic_DNA"/>
</dbReference>
<dbReference type="Pfam" id="PF01810">
    <property type="entry name" value="LysE"/>
    <property type="match status" value="1"/>
</dbReference>
<evidence type="ECO:0000313" key="7">
    <source>
        <dbReference type="EMBL" id="CDF82577.1"/>
    </source>
</evidence>
<organism evidence="7 8">
    <name type="scientific">Pseudomonas knackmussii (strain DSM 6978 / CCUG 54928 / LMG 23759 / B13)</name>
    <dbReference type="NCBI Taxonomy" id="1301098"/>
    <lineage>
        <taxon>Bacteria</taxon>
        <taxon>Pseudomonadati</taxon>
        <taxon>Pseudomonadota</taxon>
        <taxon>Gammaproteobacteria</taxon>
        <taxon>Pseudomonadales</taxon>
        <taxon>Pseudomonadaceae</taxon>
        <taxon>Pseudomonas</taxon>
    </lineage>
</organism>
<dbReference type="PIRSF" id="PIRSF006324">
    <property type="entry name" value="LeuE"/>
    <property type="match status" value="1"/>
</dbReference>
<keyword evidence="2" id="KW-1003">Cell membrane</keyword>
<gene>
    <name evidence="7" type="ORF">PKB_1212</name>
</gene>
<dbReference type="RefSeq" id="WP_043249883.1">
    <property type="nucleotide sequence ID" value="NZ_HG322950.1"/>
</dbReference>
<keyword evidence="8" id="KW-1185">Reference proteome</keyword>
<proteinExistence type="predicted"/>
<dbReference type="PANTHER" id="PTHR30086:SF20">
    <property type="entry name" value="ARGININE EXPORTER PROTEIN ARGO-RELATED"/>
    <property type="match status" value="1"/>
</dbReference>
<dbReference type="GO" id="GO:0015171">
    <property type="term" value="F:amino acid transmembrane transporter activity"/>
    <property type="evidence" value="ECO:0007669"/>
    <property type="project" value="TreeGrafter"/>
</dbReference>
<name>A0A024HDJ1_PSEKB</name>
<dbReference type="HOGENOM" id="CLU_079569_2_1_6"/>
<evidence type="ECO:0000256" key="1">
    <source>
        <dbReference type="ARBA" id="ARBA00004651"/>
    </source>
</evidence>
<protein>
    <recommendedName>
        <fullName evidence="9">Lysine exporter protein LysE/YggA</fullName>
    </recommendedName>
</protein>
<dbReference type="Proteomes" id="UP000025241">
    <property type="component" value="Chromosome I"/>
</dbReference>
<feature type="transmembrane region" description="Helical" evidence="6">
    <location>
        <begin position="148"/>
        <end position="173"/>
    </location>
</feature>
<keyword evidence="3 6" id="KW-0812">Transmembrane</keyword>
<keyword evidence="5 6" id="KW-0472">Membrane</keyword>
<evidence type="ECO:0000256" key="3">
    <source>
        <dbReference type="ARBA" id="ARBA00022692"/>
    </source>
</evidence>
<evidence type="ECO:0000256" key="6">
    <source>
        <dbReference type="SAM" id="Phobius"/>
    </source>
</evidence>
<evidence type="ECO:0000256" key="4">
    <source>
        <dbReference type="ARBA" id="ARBA00022989"/>
    </source>
</evidence>
<feature type="transmembrane region" description="Helical" evidence="6">
    <location>
        <begin position="185"/>
        <end position="203"/>
    </location>
</feature>
<accession>A0A024HDJ1</accession>
<reference evidence="7 8" key="2">
    <citation type="submission" date="2014-05" db="EMBL/GenBank/DDBJ databases">
        <title>Genome sequence of the 3-chlorobenzoate degrading bacterium Pseudomonas knackmussii B13 shows multiple evidence for horizontal gene transfer.</title>
        <authorList>
            <person name="Miyazaki R."/>
            <person name="Bertelli C."/>
            <person name="Falquet L."/>
            <person name="Robinson-Rechavi M."/>
            <person name="Gharib W."/>
            <person name="Roy S."/>
            <person name="Van der Meer J.R."/>
        </authorList>
    </citation>
    <scope>NUCLEOTIDE SEQUENCE [LARGE SCALE GENOMIC DNA]</scope>
    <source>
        <strain evidence="7 8">B13</strain>
    </source>
</reference>
<evidence type="ECO:0000256" key="5">
    <source>
        <dbReference type="ARBA" id="ARBA00023136"/>
    </source>
</evidence>
<keyword evidence="4 6" id="KW-1133">Transmembrane helix</keyword>
<dbReference type="GO" id="GO:0005886">
    <property type="term" value="C:plasma membrane"/>
    <property type="evidence" value="ECO:0007669"/>
    <property type="project" value="UniProtKB-SubCell"/>
</dbReference>
<dbReference type="KEGG" id="pkc:PKB_1212"/>
<evidence type="ECO:0000256" key="2">
    <source>
        <dbReference type="ARBA" id="ARBA00022475"/>
    </source>
</evidence>
<dbReference type="AlphaFoldDB" id="A0A024HDJ1"/>
<dbReference type="PANTHER" id="PTHR30086">
    <property type="entry name" value="ARGININE EXPORTER PROTEIN ARGO"/>
    <property type="match status" value="1"/>
</dbReference>
<dbReference type="eggNOG" id="COG1280">
    <property type="taxonomic scope" value="Bacteria"/>
</dbReference>
<feature type="transmembrane region" description="Helical" evidence="6">
    <location>
        <begin position="42"/>
        <end position="62"/>
    </location>
</feature>